<name>A0A2C5Z9R1_9HYPO</name>
<keyword evidence="2" id="KW-1185">Reference proteome</keyword>
<reference evidence="1 2" key="1">
    <citation type="submission" date="2017-06" db="EMBL/GenBank/DDBJ databases">
        <title>Ant-infecting Ophiocordyceps genomes reveal a high diversity of potential behavioral manipulation genes and a possible major role for enterotoxins.</title>
        <authorList>
            <person name="De Bekker C."/>
            <person name="Evans H.C."/>
            <person name="Brachmann A."/>
            <person name="Hughes D.P."/>
        </authorList>
    </citation>
    <scope>NUCLEOTIDE SEQUENCE [LARGE SCALE GENOMIC DNA]</scope>
    <source>
        <strain evidence="1 2">1348a</strain>
    </source>
</reference>
<sequence>MESSIGIAEVEQRDQWSAMDMVLSPDSGLGWVMVGDSRYHHELIDKQRAARILSAPILHRGMYSDAMYT</sequence>
<dbReference type="Proteomes" id="UP000224854">
    <property type="component" value="Unassembled WGS sequence"/>
</dbReference>
<dbReference type="EMBL" id="NJEU01000254">
    <property type="protein sequence ID" value="PHH77757.1"/>
    <property type="molecule type" value="Genomic_DNA"/>
</dbReference>
<accession>A0A2C5Z9R1</accession>
<evidence type="ECO:0000313" key="2">
    <source>
        <dbReference type="Proteomes" id="UP000224854"/>
    </source>
</evidence>
<gene>
    <name evidence="1" type="ORF">CDD82_3375</name>
</gene>
<comment type="caution">
    <text evidence="1">The sequence shown here is derived from an EMBL/GenBank/DDBJ whole genome shotgun (WGS) entry which is preliminary data.</text>
</comment>
<organism evidence="1 2">
    <name type="scientific">Ophiocordyceps australis</name>
    <dbReference type="NCBI Taxonomy" id="1399860"/>
    <lineage>
        <taxon>Eukaryota</taxon>
        <taxon>Fungi</taxon>
        <taxon>Dikarya</taxon>
        <taxon>Ascomycota</taxon>
        <taxon>Pezizomycotina</taxon>
        <taxon>Sordariomycetes</taxon>
        <taxon>Hypocreomycetidae</taxon>
        <taxon>Hypocreales</taxon>
        <taxon>Ophiocordycipitaceae</taxon>
        <taxon>Ophiocordyceps</taxon>
    </lineage>
</organism>
<dbReference type="AlphaFoldDB" id="A0A2C5Z9R1"/>
<protein>
    <submittedName>
        <fullName evidence="1">Uncharacterized protein</fullName>
    </submittedName>
</protein>
<evidence type="ECO:0000313" key="1">
    <source>
        <dbReference type="EMBL" id="PHH77757.1"/>
    </source>
</evidence>
<proteinExistence type="predicted"/>